<name>A0A0F9NI45_9ZZZZ</name>
<gene>
    <name evidence="1" type="ORF">LCGC14_1258290</name>
</gene>
<accession>A0A0F9NI45</accession>
<reference evidence="1" key="1">
    <citation type="journal article" date="2015" name="Nature">
        <title>Complex archaea that bridge the gap between prokaryotes and eukaryotes.</title>
        <authorList>
            <person name="Spang A."/>
            <person name="Saw J.H."/>
            <person name="Jorgensen S.L."/>
            <person name="Zaremba-Niedzwiedzka K."/>
            <person name="Martijn J."/>
            <person name="Lind A.E."/>
            <person name="van Eijk R."/>
            <person name="Schleper C."/>
            <person name="Guy L."/>
            <person name="Ettema T.J."/>
        </authorList>
    </citation>
    <scope>NUCLEOTIDE SEQUENCE</scope>
</reference>
<evidence type="ECO:0000313" key="1">
    <source>
        <dbReference type="EMBL" id="KKM88480.1"/>
    </source>
</evidence>
<proteinExistence type="predicted"/>
<dbReference type="AlphaFoldDB" id="A0A0F9NI45"/>
<sequence length="119" mass="13903">MAVGSRARTQMTMRAFIERNNTESTDPYGHAGTPNFTTLATIPCRVWSRFRREQNDNRKDARIEEIRCGMPLGTDVTERDRIRRVNDRAGNIIWEGPLRIDAIQHKHTHIEMDLRRIQS</sequence>
<dbReference type="EMBL" id="LAZR01006954">
    <property type="protein sequence ID" value="KKM88480.1"/>
    <property type="molecule type" value="Genomic_DNA"/>
</dbReference>
<comment type="caution">
    <text evidence="1">The sequence shown here is derived from an EMBL/GenBank/DDBJ whole genome shotgun (WGS) entry which is preliminary data.</text>
</comment>
<organism evidence="1">
    <name type="scientific">marine sediment metagenome</name>
    <dbReference type="NCBI Taxonomy" id="412755"/>
    <lineage>
        <taxon>unclassified sequences</taxon>
        <taxon>metagenomes</taxon>
        <taxon>ecological metagenomes</taxon>
    </lineage>
</organism>
<protein>
    <submittedName>
        <fullName evidence="1">Uncharacterized protein</fullName>
    </submittedName>
</protein>